<feature type="transmembrane region" description="Helical" evidence="1">
    <location>
        <begin position="111"/>
        <end position="130"/>
    </location>
</feature>
<gene>
    <name evidence="2" type="ORF">HPP92_002485</name>
</gene>
<keyword evidence="1" id="KW-1133">Transmembrane helix</keyword>
<evidence type="ECO:0000256" key="1">
    <source>
        <dbReference type="SAM" id="Phobius"/>
    </source>
</evidence>
<sequence>MEGIAELAHNKVLVASTLSCTIWQLSKAFTAVFEGKRIDPKVALLPGRMPFAHSTVGRFNCCCNTWATEGVGRKVGYHAKKLLTSLTQVAQILTWQKQKLIPCSSLEVHQVQVLVVAFLGFIIGLMVNTLT</sequence>
<evidence type="ECO:0000313" key="2">
    <source>
        <dbReference type="EMBL" id="KAG0502413.1"/>
    </source>
</evidence>
<protein>
    <submittedName>
        <fullName evidence="2">Uncharacterized protein</fullName>
    </submittedName>
</protein>
<comment type="caution">
    <text evidence="2">The sequence shown here is derived from an EMBL/GenBank/DDBJ whole genome shotgun (WGS) entry which is preliminary data.</text>
</comment>
<evidence type="ECO:0000313" key="3">
    <source>
        <dbReference type="Proteomes" id="UP000639772"/>
    </source>
</evidence>
<dbReference type="AlphaFoldDB" id="A0A835SES6"/>
<name>A0A835SES6_VANPL</name>
<proteinExistence type="predicted"/>
<organism evidence="2 3">
    <name type="scientific">Vanilla planifolia</name>
    <name type="common">Vanilla</name>
    <dbReference type="NCBI Taxonomy" id="51239"/>
    <lineage>
        <taxon>Eukaryota</taxon>
        <taxon>Viridiplantae</taxon>
        <taxon>Streptophyta</taxon>
        <taxon>Embryophyta</taxon>
        <taxon>Tracheophyta</taxon>
        <taxon>Spermatophyta</taxon>
        <taxon>Magnoliopsida</taxon>
        <taxon>Liliopsida</taxon>
        <taxon>Asparagales</taxon>
        <taxon>Orchidaceae</taxon>
        <taxon>Vanilloideae</taxon>
        <taxon>Vanilleae</taxon>
        <taxon>Vanilla</taxon>
    </lineage>
</organism>
<keyword evidence="1" id="KW-0472">Membrane</keyword>
<reference evidence="2 3" key="1">
    <citation type="journal article" date="2020" name="Nat. Food">
        <title>A phased Vanilla planifolia genome enables genetic improvement of flavour and production.</title>
        <authorList>
            <person name="Hasing T."/>
            <person name="Tang H."/>
            <person name="Brym M."/>
            <person name="Khazi F."/>
            <person name="Huang T."/>
            <person name="Chambers A.H."/>
        </authorList>
    </citation>
    <scope>NUCLEOTIDE SEQUENCE [LARGE SCALE GENOMIC DNA]</scope>
    <source>
        <tissue evidence="2">Leaf</tissue>
    </source>
</reference>
<accession>A0A835SES6</accession>
<dbReference type="Proteomes" id="UP000639772">
    <property type="component" value="Chromosome 1"/>
</dbReference>
<dbReference type="EMBL" id="JADCNM010000001">
    <property type="protein sequence ID" value="KAG0502413.1"/>
    <property type="molecule type" value="Genomic_DNA"/>
</dbReference>
<keyword evidence="1" id="KW-0812">Transmembrane</keyword>